<feature type="region of interest" description="Disordered" evidence="1">
    <location>
        <begin position="65"/>
        <end position="84"/>
    </location>
</feature>
<dbReference type="InterPro" id="IPR025246">
    <property type="entry name" value="IS30-like_HTH"/>
</dbReference>
<feature type="region of interest" description="Disordered" evidence="1">
    <location>
        <begin position="238"/>
        <end position="258"/>
    </location>
</feature>
<dbReference type="GO" id="GO:0003700">
    <property type="term" value="F:DNA-binding transcription factor activity"/>
    <property type="evidence" value="ECO:0007669"/>
    <property type="project" value="InterPro"/>
</dbReference>
<sequence length="258" mass="27721">MPGERLNQAERRRIAEALAEGASYAAIARELGRPKSTVSREVLRNGGPGRYDAARAHADTIARARRTAPEVTRPAPDAPGRGRDPRAVRAFTGMFNELLVAGGMTRMTARVLTCLYTTDSGSLTAAELVAWLKISPASVSTAVGFLEGQGLLRRERADGRRERYVVDDDVWLRALVETARVNRILADAAIDGAGAFGQATPTGARLERFGRFLGKVSEEMMASIERSLVEAGEWQGEWPEGLSGERREGEVDGAGAGG</sequence>
<protein>
    <submittedName>
        <fullName evidence="4">MarR family transcriptional regulator</fullName>
    </submittedName>
</protein>
<dbReference type="SUPFAM" id="SSF46785">
    <property type="entry name" value="Winged helix' DNA-binding domain"/>
    <property type="match status" value="1"/>
</dbReference>
<dbReference type="InterPro" id="IPR011991">
    <property type="entry name" value="ArsR-like_HTH"/>
</dbReference>
<evidence type="ECO:0000313" key="4">
    <source>
        <dbReference type="EMBL" id="GLZ81498.1"/>
    </source>
</evidence>
<feature type="domain" description="HTH marR-type" evidence="2">
    <location>
        <begin position="103"/>
        <end position="160"/>
    </location>
</feature>
<dbReference type="InterPro" id="IPR009057">
    <property type="entry name" value="Homeodomain-like_sf"/>
</dbReference>
<dbReference type="CDD" id="cd00090">
    <property type="entry name" value="HTH_ARSR"/>
    <property type="match status" value="1"/>
</dbReference>
<comment type="caution">
    <text evidence="4">The sequence shown here is derived from an EMBL/GenBank/DDBJ whole genome shotgun (WGS) entry which is preliminary data.</text>
</comment>
<dbReference type="Gene3D" id="1.10.10.10">
    <property type="entry name" value="Winged helix-like DNA-binding domain superfamily/Winged helix DNA-binding domain"/>
    <property type="match status" value="1"/>
</dbReference>
<evidence type="ECO:0000259" key="3">
    <source>
        <dbReference type="Pfam" id="PF13936"/>
    </source>
</evidence>
<dbReference type="Proteomes" id="UP001165079">
    <property type="component" value="Unassembled WGS sequence"/>
</dbReference>
<organism evidence="4 5">
    <name type="scientific">Actinorhabdospora filicis</name>
    <dbReference type="NCBI Taxonomy" id="1785913"/>
    <lineage>
        <taxon>Bacteria</taxon>
        <taxon>Bacillati</taxon>
        <taxon>Actinomycetota</taxon>
        <taxon>Actinomycetes</taxon>
        <taxon>Micromonosporales</taxon>
        <taxon>Micromonosporaceae</taxon>
        <taxon>Actinorhabdospora</taxon>
    </lineage>
</organism>
<keyword evidence="5" id="KW-1185">Reference proteome</keyword>
<evidence type="ECO:0000259" key="2">
    <source>
        <dbReference type="Pfam" id="PF12802"/>
    </source>
</evidence>
<proteinExistence type="predicted"/>
<evidence type="ECO:0000313" key="5">
    <source>
        <dbReference type="Proteomes" id="UP001165079"/>
    </source>
</evidence>
<dbReference type="RefSeq" id="WP_432705387.1">
    <property type="nucleotide sequence ID" value="NZ_BSTX01000006.1"/>
</dbReference>
<dbReference type="InterPro" id="IPR036390">
    <property type="entry name" value="WH_DNA-bd_sf"/>
</dbReference>
<dbReference type="InterPro" id="IPR000835">
    <property type="entry name" value="HTH_MarR-typ"/>
</dbReference>
<feature type="domain" description="Transposase IS30-like HTH" evidence="3">
    <location>
        <begin position="5"/>
        <end position="45"/>
    </location>
</feature>
<dbReference type="PANTHER" id="PTHR10948:SF23">
    <property type="entry name" value="TRANSPOSASE INSI FOR INSERTION SEQUENCE ELEMENT IS30A-RELATED"/>
    <property type="match status" value="1"/>
</dbReference>
<dbReference type="PANTHER" id="PTHR10948">
    <property type="entry name" value="TRANSPOSASE"/>
    <property type="match status" value="1"/>
</dbReference>
<dbReference type="GO" id="GO:0005829">
    <property type="term" value="C:cytosol"/>
    <property type="evidence" value="ECO:0007669"/>
    <property type="project" value="TreeGrafter"/>
</dbReference>
<dbReference type="InterPro" id="IPR051917">
    <property type="entry name" value="Transposase-Integrase"/>
</dbReference>
<evidence type="ECO:0000256" key="1">
    <source>
        <dbReference type="SAM" id="MobiDB-lite"/>
    </source>
</evidence>
<dbReference type="EMBL" id="BSTX01000006">
    <property type="protein sequence ID" value="GLZ81498.1"/>
    <property type="molecule type" value="Genomic_DNA"/>
</dbReference>
<name>A0A9W6SSE9_9ACTN</name>
<dbReference type="Gene3D" id="1.10.10.60">
    <property type="entry name" value="Homeodomain-like"/>
    <property type="match status" value="1"/>
</dbReference>
<dbReference type="GO" id="GO:0004803">
    <property type="term" value="F:transposase activity"/>
    <property type="evidence" value="ECO:0007669"/>
    <property type="project" value="TreeGrafter"/>
</dbReference>
<reference evidence="4" key="1">
    <citation type="submission" date="2023-03" db="EMBL/GenBank/DDBJ databases">
        <title>Actinorhabdospora filicis NBRC 111898.</title>
        <authorList>
            <person name="Ichikawa N."/>
            <person name="Sato H."/>
            <person name="Tonouchi N."/>
        </authorList>
    </citation>
    <scope>NUCLEOTIDE SEQUENCE</scope>
    <source>
        <strain evidence="4">NBRC 111898</strain>
    </source>
</reference>
<dbReference type="SUPFAM" id="SSF46689">
    <property type="entry name" value="Homeodomain-like"/>
    <property type="match status" value="1"/>
</dbReference>
<dbReference type="Pfam" id="PF12802">
    <property type="entry name" value="MarR_2"/>
    <property type="match status" value="1"/>
</dbReference>
<gene>
    <name evidence="4" type="ORF">Afil01_63050</name>
</gene>
<dbReference type="GO" id="GO:0032196">
    <property type="term" value="P:transposition"/>
    <property type="evidence" value="ECO:0007669"/>
    <property type="project" value="TreeGrafter"/>
</dbReference>
<dbReference type="AlphaFoldDB" id="A0A9W6SSE9"/>
<accession>A0A9W6SSE9</accession>
<dbReference type="Pfam" id="PF13936">
    <property type="entry name" value="HTH_38"/>
    <property type="match status" value="1"/>
</dbReference>
<dbReference type="InterPro" id="IPR036388">
    <property type="entry name" value="WH-like_DNA-bd_sf"/>
</dbReference>